<dbReference type="InterPro" id="IPR028002">
    <property type="entry name" value="Myb_DNA-bind_5"/>
</dbReference>
<proteinExistence type="predicted"/>
<accession>A0AA47MFM1</accession>
<dbReference type="Pfam" id="PF20499">
    <property type="entry name" value="DUF6729"/>
    <property type="match status" value="1"/>
</dbReference>
<evidence type="ECO:0000313" key="5">
    <source>
        <dbReference type="Proteomes" id="UP001174136"/>
    </source>
</evidence>
<dbReference type="AlphaFoldDB" id="A0AA47MFM1"/>
<dbReference type="InterPro" id="IPR046616">
    <property type="entry name" value="DUF6729"/>
</dbReference>
<feature type="domain" description="DUF6729" evidence="3">
    <location>
        <begin position="1"/>
        <end position="149"/>
    </location>
</feature>
<name>A0AA47MFM1_MERPO</name>
<reference evidence="4" key="1">
    <citation type="journal article" date="2023" name="Front. Mar. Sci.">
        <title>A new Merluccius polli reference genome to investigate the effects of global change in West African waters.</title>
        <authorList>
            <person name="Mateo J.L."/>
            <person name="Blanco-Fernandez C."/>
            <person name="Garcia-Vazquez E."/>
            <person name="Machado-Schiaffino G."/>
        </authorList>
    </citation>
    <scope>NUCLEOTIDE SEQUENCE</scope>
    <source>
        <strain evidence="4">C29</strain>
        <tissue evidence="4">Fin</tissue>
    </source>
</reference>
<keyword evidence="5" id="KW-1185">Reference proteome</keyword>
<dbReference type="Proteomes" id="UP001174136">
    <property type="component" value="Unassembled WGS sequence"/>
</dbReference>
<evidence type="ECO:0000259" key="2">
    <source>
        <dbReference type="Pfam" id="PF13873"/>
    </source>
</evidence>
<organism evidence="4 5">
    <name type="scientific">Merluccius polli</name>
    <name type="common">Benguela hake</name>
    <name type="synonym">Merluccius cadenati</name>
    <dbReference type="NCBI Taxonomy" id="89951"/>
    <lineage>
        <taxon>Eukaryota</taxon>
        <taxon>Metazoa</taxon>
        <taxon>Chordata</taxon>
        <taxon>Craniata</taxon>
        <taxon>Vertebrata</taxon>
        <taxon>Euteleostomi</taxon>
        <taxon>Actinopterygii</taxon>
        <taxon>Neopterygii</taxon>
        <taxon>Teleostei</taxon>
        <taxon>Neoteleostei</taxon>
        <taxon>Acanthomorphata</taxon>
        <taxon>Zeiogadaria</taxon>
        <taxon>Gadariae</taxon>
        <taxon>Gadiformes</taxon>
        <taxon>Gadoidei</taxon>
        <taxon>Merlucciidae</taxon>
        <taxon>Merluccius</taxon>
    </lineage>
</organism>
<gene>
    <name evidence="4" type="ORF">N1851_024171</name>
</gene>
<feature type="region of interest" description="Disordered" evidence="1">
    <location>
        <begin position="786"/>
        <end position="823"/>
    </location>
</feature>
<dbReference type="PANTHER" id="PTHR24401:SF29">
    <property type="entry name" value="SI:CH211-243P7.3-RELATED"/>
    <property type="match status" value="1"/>
</dbReference>
<protein>
    <submittedName>
        <fullName evidence="4">Uncharacterized protein</fullName>
    </submittedName>
</protein>
<sequence length="882" mass="98593">MHHSGIYTKVREVIDVDLRYNLIGGDYPRCSQCKPAQTFCPWSSEILKQLDPSNRNKFPAVLTTHLALDRTCVALLRPRTAGNSSSYLQQAFQEAHSEEWARRSCDYFTDCEIHRRSCLKQSQAFYPSPPAFYPLPLAQWFETVHANDVVGHLDELKGVITSTFGRILKLDSTKKVTKKLAGGIEDTATWMTNVGNEYLCQGIVQRSGVSTCKKQSPLVQRYRDAGEPQPDAIYVVRDCRVGAVLHWFRPWTSTVRLDVFHFMRRFTRGLTTEHHPLYGTFCSKLSSCIFEWDKQDVCRLKEAKRAELKKKHQGHEPTDAQVLASISSKELAKHCRRKTRGVEETRALIKSLLDSIWQLVDSTGLHLINQEHMSRVWEVQQKHLACIQDPPGVQLYTNIGSGLEKGDKTLDVPRCGRGSCSLESFHKNQCAFIAGMLKPHTHMVYFAIEWWRCNALHTQMYMLEGVSRWNLNRSAQALCMTETSGTKIYDIRLMSNVNALSNKVLGKPLLPEFIPPGKPTRERFAVEYLLTQSNRGDLLSQQIGGIGDFLPEILDEDLEDECPDVTVPQAHDLTLQVILCQQSPIEERDASPSPVHSPIEESDARPVLTPFEESGLVTPSPDTKCDGRGVAGWEAVDALAGYLVGLNRTITALSNAEVAEILRPPPDTPSRAKKTLCPDLGELHESAVALLQASKQPRVTMATGKRRATYFNNIELETLMHAYGEYLHVFRKKSNTAAAAKERETAWEKIASRVNAKKADSRKTGGGPAPPPLTVAEELALSHNTGRPVAEGIPGGSSSSECTPQDTMASGLHSQNRPKDNKGKTFAIPQSIVMAYCHIKQLVEDCIEVMERSDLILVNINNITVSSWEPIQLRVLKPELSL</sequence>
<comment type="caution">
    <text evidence="4">The sequence shown here is derived from an EMBL/GenBank/DDBJ whole genome shotgun (WGS) entry which is preliminary data.</text>
</comment>
<evidence type="ECO:0000259" key="3">
    <source>
        <dbReference type="Pfam" id="PF20499"/>
    </source>
</evidence>
<evidence type="ECO:0000256" key="1">
    <source>
        <dbReference type="SAM" id="MobiDB-lite"/>
    </source>
</evidence>
<dbReference type="EMBL" id="JAOPHQ010004549">
    <property type="protein sequence ID" value="KAK0139240.1"/>
    <property type="molecule type" value="Genomic_DNA"/>
</dbReference>
<dbReference type="Pfam" id="PF13873">
    <property type="entry name" value="Myb_DNA-bind_5"/>
    <property type="match status" value="1"/>
</dbReference>
<feature type="domain" description="Myb/SANT-like DNA-binding" evidence="2">
    <location>
        <begin position="707"/>
        <end position="759"/>
    </location>
</feature>
<dbReference type="PANTHER" id="PTHR24401">
    <property type="entry name" value="SI:CH211-243P7.3-RELATED"/>
    <property type="match status" value="1"/>
</dbReference>
<feature type="compositionally biased region" description="Polar residues" evidence="1">
    <location>
        <begin position="796"/>
        <end position="815"/>
    </location>
</feature>
<evidence type="ECO:0000313" key="4">
    <source>
        <dbReference type="EMBL" id="KAK0139240.1"/>
    </source>
</evidence>